<accession>A0A6M3IGT2</accession>
<evidence type="ECO:0000313" key="1">
    <source>
        <dbReference type="EMBL" id="QJA55662.1"/>
    </source>
</evidence>
<organism evidence="1">
    <name type="scientific">viral metagenome</name>
    <dbReference type="NCBI Taxonomy" id="1070528"/>
    <lineage>
        <taxon>unclassified sequences</taxon>
        <taxon>metagenomes</taxon>
        <taxon>organismal metagenomes</taxon>
    </lineage>
</organism>
<gene>
    <name evidence="1" type="ORF">MM415B02016_0010</name>
</gene>
<name>A0A6M3IGT2_9ZZZZ</name>
<protein>
    <submittedName>
        <fullName evidence="1">Uncharacterized protein</fullName>
    </submittedName>
</protein>
<dbReference type="EMBL" id="MT141171">
    <property type="protein sequence ID" value="QJA55662.1"/>
    <property type="molecule type" value="Genomic_DNA"/>
</dbReference>
<sequence length="76" mass="8908">MKLKKILNNLFKDKPIIIKPIKIIKLGKKERLILHIPEATPQQLHYFGNFMTKHKLFIGSLIIGGQMNIKKCEKRK</sequence>
<reference evidence="1" key="1">
    <citation type="submission" date="2020-03" db="EMBL/GenBank/DDBJ databases">
        <title>The deep terrestrial virosphere.</title>
        <authorList>
            <person name="Holmfeldt K."/>
            <person name="Nilsson E."/>
            <person name="Simone D."/>
            <person name="Lopez-Fernandez M."/>
            <person name="Wu X."/>
            <person name="de Brujin I."/>
            <person name="Lundin D."/>
            <person name="Andersson A."/>
            <person name="Bertilsson S."/>
            <person name="Dopson M."/>
        </authorList>
    </citation>
    <scope>NUCLEOTIDE SEQUENCE</scope>
    <source>
        <strain evidence="1">MM415B02016</strain>
    </source>
</reference>
<dbReference type="AlphaFoldDB" id="A0A6M3IGT2"/>
<proteinExistence type="predicted"/>